<dbReference type="HAMAP" id="MF_01615">
    <property type="entry name" value="PdxT"/>
    <property type="match status" value="1"/>
</dbReference>
<comment type="pathway">
    <text evidence="10">Cofactor biosynthesis; pyridoxal 5'-phosphate biosynthesis.</text>
</comment>
<name>K6NZJ6_9FIRM</name>
<evidence type="ECO:0000256" key="10">
    <source>
        <dbReference type="HAMAP-Rule" id="MF_01615"/>
    </source>
</evidence>
<dbReference type="AlphaFoldDB" id="K6NZJ6"/>
<keyword evidence="2 10" id="KW-0378">Hydrolase</keyword>
<reference evidence="14" key="1">
    <citation type="submission" date="2010-10" db="EMBL/GenBank/DDBJ databases">
        <authorList>
            <consortium name="US DOE Joint Genome Institute (JGI-PGF)"/>
            <person name="Lucas S."/>
            <person name="Copeland A."/>
            <person name="Lapidus A."/>
            <person name="Bruce D."/>
            <person name="Goodwin L."/>
            <person name="Pitluck S."/>
            <person name="Kyrpides N."/>
            <person name="Mavromatis K."/>
            <person name="Detter J.C."/>
            <person name="Han C."/>
            <person name="Land M."/>
            <person name="Hauser L."/>
            <person name="Markowitz V."/>
            <person name="Cheng J.-F."/>
            <person name="Hugenholtz P."/>
            <person name="Woyke T."/>
            <person name="Wu D."/>
            <person name="Pukall R."/>
            <person name="Wahrenburg C."/>
            <person name="Brambilla E."/>
            <person name="Klenk H.-P."/>
            <person name="Eisen J.A."/>
        </authorList>
    </citation>
    <scope>NUCLEOTIDE SEQUENCE [LARGE SCALE GENOMIC DNA]</scope>
    <source>
        <strain evidence="14">DSM 13965</strain>
    </source>
</reference>
<dbReference type="NCBIfam" id="TIGR03800">
    <property type="entry name" value="PLP_synth_Pdx2"/>
    <property type="match status" value="1"/>
</dbReference>
<dbReference type="UniPathway" id="UPA00245"/>
<dbReference type="EC" id="3.5.1.2" evidence="10"/>
<feature type="active site" description="Nucleophile" evidence="10 11">
    <location>
        <position position="100"/>
    </location>
</feature>
<proteinExistence type="inferred from homology"/>
<dbReference type="PIRSF" id="PIRSF005639">
    <property type="entry name" value="Glut_amidoT_SNO"/>
    <property type="match status" value="1"/>
</dbReference>
<dbReference type="GO" id="GO:0008614">
    <property type="term" value="P:pyridoxine metabolic process"/>
    <property type="evidence" value="ECO:0007669"/>
    <property type="project" value="TreeGrafter"/>
</dbReference>
<dbReference type="EMBL" id="AENY02000003">
    <property type="protein sequence ID" value="EKP94300.1"/>
    <property type="molecule type" value="Genomic_DNA"/>
</dbReference>
<evidence type="ECO:0000256" key="7">
    <source>
        <dbReference type="ARBA" id="ARBA00049534"/>
    </source>
</evidence>
<dbReference type="CDD" id="cd01749">
    <property type="entry name" value="GATase1_PB"/>
    <property type="match status" value="1"/>
</dbReference>
<dbReference type="GO" id="GO:0004359">
    <property type="term" value="F:glutaminase activity"/>
    <property type="evidence" value="ECO:0007669"/>
    <property type="project" value="UniProtKB-UniRule"/>
</dbReference>
<keyword evidence="4 10" id="KW-0315">Glutamine amidotransferase</keyword>
<dbReference type="EC" id="4.3.3.6" evidence="10"/>
<dbReference type="GO" id="GO:1903600">
    <property type="term" value="C:glutaminase complex"/>
    <property type="evidence" value="ECO:0007669"/>
    <property type="project" value="TreeGrafter"/>
</dbReference>
<evidence type="ECO:0000256" key="1">
    <source>
        <dbReference type="ARBA" id="ARBA00008345"/>
    </source>
</evidence>
<dbReference type="InterPro" id="IPR002161">
    <property type="entry name" value="PdxT/SNO"/>
</dbReference>
<feature type="binding site" evidence="10 12">
    <location>
        <begin position="67"/>
        <end position="69"/>
    </location>
    <ligand>
        <name>L-glutamine</name>
        <dbReference type="ChEBI" id="CHEBI:58359"/>
    </ligand>
</feature>
<dbReference type="GO" id="GO:0006543">
    <property type="term" value="P:L-glutamine catabolic process"/>
    <property type="evidence" value="ECO:0007669"/>
    <property type="project" value="UniProtKB-UniRule"/>
</dbReference>
<evidence type="ECO:0000256" key="4">
    <source>
        <dbReference type="ARBA" id="ARBA00022962"/>
    </source>
</evidence>
<dbReference type="PANTHER" id="PTHR31559:SF0">
    <property type="entry name" value="PYRIDOXAL 5'-PHOSPHATE SYNTHASE SUBUNIT SNO1-RELATED"/>
    <property type="match status" value="1"/>
</dbReference>
<dbReference type="InterPro" id="IPR021196">
    <property type="entry name" value="PdxT/SNO_CS"/>
</dbReference>
<keyword evidence="15" id="KW-1185">Reference proteome</keyword>
<dbReference type="SUPFAM" id="SSF52317">
    <property type="entry name" value="Class I glutamine amidotransferase-like"/>
    <property type="match status" value="1"/>
</dbReference>
<evidence type="ECO:0000256" key="11">
    <source>
        <dbReference type="PIRSR" id="PIRSR005639-1"/>
    </source>
</evidence>
<gene>
    <name evidence="10" type="primary">pdxT</name>
    <name evidence="14" type="ORF">ThesuDRAFT_02033</name>
</gene>
<sequence length="211" mass="22123">MAFGTGGGDAGGRGHGAGEDRPRVGVLALQGDVSEHLDYFRRAGAAVRPVRVPLDLEGLEGLVLPGGESTAIGRLMERAGLLAAVAERSRRGDLALFGTCAGLILLARQVEGGQPPRLGLLDLAVVRNGYGRQVDSFEADLEVPALGDAPVRALFIRAPVVESTGAGVEVLARFRGRPVLVRQGRCMASTFHPELGEDLRVARLFLSLLAA</sequence>
<feature type="binding site" evidence="10 12">
    <location>
        <begin position="156"/>
        <end position="157"/>
    </location>
    <ligand>
        <name>L-glutamine</name>
        <dbReference type="ChEBI" id="CHEBI:58359"/>
    </ligand>
</feature>
<dbReference type="RefSeq" id="WP_006904314.1">
    <property type="nucleotide sequence ID" value="NZ_JH976535.1"/>
</dbReference>
<dbReference type="Gene3D" id="3.40.50.880">
    <property type="match status" value="1"/>
</dbReference>
<reference evidence="14" key="2">
    <citation type="submission" date="2012-10" db="EMBL/GenBank/DDBJ databases">
        <title>Improved high-quality draft of Thermaerobacter subterraneus C21, DSM 13965.</title>
        <authorList>
            <consortium name="DOE Joint Genome Institute"/>
            <person name="Eisen J."/>
            <person name="Huntemann M."/>
            <person name="Wei C.-L."/>
            <person name="Han J."/>
            <person name="Detter J.C."/>
            <person name="Han C."/>
            <person name="Tapia R."/>
            <person name="Chen A."/>
            <person name="Kyrpides N."/>
            <person name="Mavromatis K."/>
            <person name="Markowitz V."/>
            <person name="Szeto E."/>
            <person name="Ivanova N."/>
            <person name="Mikhailova N."/>
            <person name="Ovchinnikova G."/>
            <person name="Pagani I."/>
            <person name="Pati A."/>
            <person name="Goodwin L."/>
            <person name="Nordberg H.P."/>
            <person name="Cantor M.N."/>
            <person name="Hua S.X."/>
            <person name="Woyke T."/>
            <person name="Eisen J."/>
            <person name="Klenk H.-P."/>
        </authorList>
    </citation>
    <scope>NUCLEOTIDE SEQUENCE [LARGE SCALE GENOMIC DNA]</scope>
    <source>
        <strain evidence="14">DSM 13965</strain>
    </source>
</reference>
<dbReference type="FunFam" id="3.40.50.880:FF:000010">
    <property type="entry name" value="uncharacterized protein LOC100176842 isoform X2"/>
    <property type="match status" value="1"/>
</dbReference>
<dbReference type="STRING" id="867903.ThesuDRAFT_02033"/>
<dbReference type="GO" id="GO:0036381">
    <property type="term" value="F:pyridoxal 5'-phosphate synthase (glutamine hydrolysing) activity"/>
    <property type="evidence" value="ECO:0007669"/>
    <property type="project" value="UniProtKB-UniRule"/>
</dbReference>
<evidence type="ECO:0000313" key="14">
    <source>
        <dbReference type="EMBL" id="EKP94300.1"/>
    </source>
</evidence>
<dbReference type="eggNOG" id="COG0311">
    <property type="taxonomic scope" value="Bacteria"/>
</dbReference>
<dbReference type="PROSITE" id="PS51273">
    <property type="entry name" value="GATASE_TYPE_1"/>
    <property type="match status" value="1"/>
</dbReference>
<evidence type="ECO:0000256" key="6">
    <source>
        <dbReference type="ARBA" id="ARBA00047992"/>
    </source>
</evidence>
<evidence type="ECO:0000256" key="8">
    <source>
        <dbReference type="ARBA" id="ARBA00054599"/>
    </source>
</evidence>
<evidence type="ECO:0000256" key="12">
    <source>
        <dbReference type="PIRSR" id="PIRSR005639-2"/>
    </source>
</evidence>
<evidence type="ECO:0000256" key="13">
    <source>
        <dbReference type="SAM" id="MobiDB-lite"/>
    </source>
</evidence>
<dbReference type="Proteomes" id="UP000005710">
    <property type="component" value="Unassembled WGS sequence"/>
</dbReference>
<feature type="active site" description="Charge relay system" evidence="10 11">
    <location>
        <position position="194"/>
    </location>
</feature>
<dbReference type="PROSITE" id="PS51130">
    <property type="entry name" value="PDXT_SNO_2"/>
    <property type="match status" value="1"/>
</dbReference>
<dbReference type="InterPro" id="IPR029062">
    <property type="entry name" value="Class_I_gatase-like"/>
</dbReference>
<evidence type="ECO:0000256" key="2">
    <source>
        <dbReference type="ARBA" id="ARBA00022801"/>
    </source>
</evidence>
<evidence type="ECO:0000256" key="3">
    <source>
        <dbReference type="ARBA" id="ARBA00022898"/>
    </source>
</evidence>
<comment type="catalytic activity">
    <reaction evidence="7 10">
        <text>L-glutamine + H2O = L-glutamate + NH4(+)</text>
        <dbReference type="Rhea" id="RHEA:15889"/>
        <dbReference type="ChEBI" id="CHEBI:15377"/>
        <dbReference type="ChEBI" id="CHEBI:28938"/>
        <dbReference type="ChEBI" id="CHEBI:29985"/>
        <dbReference type="ChEBI" id="CHEBI:58359"/>
        <dbReference type="EC" id="3.5.1.2"/>
    </reaction>
</comment>
<keyword evidence="5 10" id="KW-0456">Lyase</keyword>
<protein>
    <recommendedName>
        <fullName evidence="10">Pyridoxal 5'-phosphate synthase subunit PdxT</fullName>
        <ecNumber evidence="10">4.3.3.6</ecNumber>
    </recommendedName>
    <alternativeName>
        <fullName evidence="10">Pdx2</fullName>
    </alternativeName>
    <alternativeName>
        <fullName evidence="10">Pyridoxal 5'-phosphate synthase glutaminase subunit</fullName>
        <ecNumber evidence="10">3.5.1.2</ecNumber>
    </alternativeName>
</protein>
<organism evidence="14 15">
    <name type="scientific">Thermaerobacter subterraneus DSM 13965</name>
    <dbReference type="NCBI Taxonomy" id="867903"/>
    <lineage>
        <taxon>Bacteria</taxon>
        <taxon>Bacillati</taxon>
        <taxon>Bacillota</taxon>
        <taxon>Clostridia</taxon>
        <taxon>Eubacteriales</taxon>
        <taxon>Clostridiales Family XVII. Incertae Sedis</taxon>
        <taxon>Thermaerobacter</taxon>
    </lineage>
</organism>
<dbReference type="GO" id="GO:0042823">
    <property type="term" value="P:pyridoxal phosphate biosynthetic process"/>
    <property type="evidence" value="ECO:0007669"/>
    <property type="project" value="UniProtKB-UniRule"/>
</dbReference>
<dbReference type="HOGENOM" id="CLU_069674_2_0_9"/>
<accession>K6NZJ6</accession>
<comment type="caution">
    <text evidence="14">The sequence shown here is derived from an EMBL/GenBank/DDBJ whole genome shotgun (WGS) entry which is preliminary data.</text>
</comment>
<comment type="function">
    <text evidence="8 10">Catalyzes the hydrolysis of glutamine to glutamate and ammonia as part of the biosynthesis of pyridoxal 5'-phosphate. The resulting ammonia molecule is channeled to the active site of PdxS.</text>
</comment>
<dbReference type="PANTHER" id="PTHR31559">
    <property type="entry name" value="PYRIDOXAL 5'-PHOSPHATE SYNTHASE SUBUNIT SNO"/>
    <property type="match status" value="1"/>
</dbReference>
<dbReference type="PROSITE" id="PS01236">
    <property type="entry name" value="PDXT_SNO_1"/>
    <property type="match status" value="1"/>
</dbReference>
<evidence type="ECO:0000256" key="9">
    <source>
        <dbReference type="ARBA" id="ARBA00064749"/>
    </source>
</evidence>
<feature type="active site" description="Charge relay system" evidence="10 11">
    <location>
        <position position="192"/>
    </location>
</feature>
<feature type="binding site" evidence="10 12">
    <location>
        <position position="127"/>
    </location>
    <ligand>
        <name>L-glutamine</name>
        <dbReference type="ChEBI" id="CHEBI:58359"/>
    </ligand>
</feature>
<dbReference type="OrthoDB" id="9810320at2"/>
<comment type="subunit">
    <text evidence="9 10">In the presence of PdxS, forms a dodecamer of heterodimers. Only shows activity in the heterodimer.</text>
</comment>
<feature type="region of interest" description="Disordered" evidence="13">
    <location>
        <begin position="1"/>
        <end position="21"/>
    </location>
</feature>
<comment type="catalytic activity">
    <reaction evidence="6 10">
        <text>aldehydo-D-ribose 5-phosphate + D-glyceraldehyde 3-phosphate + L-glutamine = pyridoxal 5'-phosphate + L-glutamate + phosphate + 3 H2O + H(+)</text>
        <dbReference type="Rhea" id="RHEA:31507"/>
        <dbReference type="ChEBI" id="CHEBI:15377"/>
        <dbReference type="ChEBI" id="CHEBI:15378"/>
        <dbReference type="ChEBI" id="CHEBI:29985"/>
        <dbReference type="ChEBI" id="CHEBI:43474"/>
        <dbReference type="ChEBI" id="CHEBI:58273"/>
        <dbReference type="ChEBI" id="CHEBI:58359"/>
        <dbReference type="ChEBI" id="CHEBI:59776"/>
        <dbReference type="ChEBI" id="CHEBI:597326"/>
        <dbReference type="EC" id="4.3.3.6"/>
    </reaction>
</comment>
<feature type="compositionally biased region" description="Gly residues" evidence="13">
    <location>
        <begin position="1"/>
        <end position="15"/>
    </location>
</feature>
<evidence type="ECO:0000313" key="15">
    <source>
        <dbReference type="Proteomes" id="UP000005710"/>
    </source>
</evidence>
<keyword evidence="3 10" id="KW-0663">Pyridoxal phosphate</keyword>
<dbReference type="Pfam" id="PF01174">
    <property type="entry name" value="SNO"/>
    <property type="match status" value="1"/>
</dbReference>
<dbReference type="GO" id="GO:0005829">
    <property type="term" value="C:cytosol"/>
    <property type="evidence" value="ECO:0007669"/>
    <property type="project" value="TreeGrafter"/>
</dbReference>
<evidence type="ECO:0000256" key="5">
    <source>
        <dbReference type="ARBA" id="ARBA00023239"/>
    </source>
</evidence>
<comment type="similarity">
    <text evidence="1 10">Belongs to the glutaminase PdxT/SNO family.</text>
</comment>